<feature type="transmembrane region" description="Helical" evidence="7">
    <location>
        <begin position="272"/>
        <end position="291"/>
    </location>
</feature>
<reference evidence="10" key="1">
    <citation type="journal article" date="2019" name="Int. J. Syst. Evol. Microbiol.">
        <title>The Global Catalogue of Microorganisms (GCM) 10K type strain sequencing project: providing services to taxonomists for standard genome sequencing and annotation.</title>
        <authorList>
            <consortium name="The Broad Institute Genomics Platform"/>
            <consortium name="The Broad Institute Genome Sequencing Center for Infectious Disease"/>
            <person name="Wu L."/>
            <person name="Ma J."/>
        </authorList>
    </citation>
    <scope>NUCLEOTIDE SEQUENCE [LARGE SCALE GENOMIC DNA]</scope>
    <source>
        <strain evidence="10">JCM 14303</strain>
    </source>
</reference>
<evidence type="ECO:0000313" key="10">
    <source>
        <dbReference type="Proteomes" id="UP001500363"/>
    </source>
</evidence>
<dbReference type="EMBL" id="BAAANC010000001">
    <property type="protein sequence ID" value="GAA1523550.1"/>
    <property type="molecule type" value="Genomic_DNA"/>
</dbReference>
<evidence type="ECO:0000313" key="9">
    <source>
        <dbReference type="EMBL" id="GAA1523550.1"/>
    </source>
</evidence>
<evidence type="ECO:0000256" key="4">
    <source>
        <dbReference type="ARBA" id="ARBA00022692"/>
    </source>
</evidence>
<dbReference type="InterPro" id="IPR050545">
    <property type="entry name" value="Mycobact_MmpL"/>
</dbReference>
<keyword evidence="6 7" id="KW-0472">Membrane</keyword>
<gene>
    <name evidence="9" type="ORF">GCM10009741_26470</name>
</gene>
<organism evidence="9 10">
    <name type="scientific">Kribbella lupini</name>
    <dbReference type="NCBI Taxonomy" id="291602"/>
    <lineage>
        <taxon>Bacteria</taxon>
        <taxon>Bacillati</taxon>
        <taxon>Actinomycetota</taxon>
        <taxon>Actinomycetes</taxon>
        <taxon>Propionibacteriales</taxon>
        <taxon>Kribbellaceae</taxon>
        <taxon>Kribbella</taxon>
    </lineage>
</organism>
<evidence type="ECO:0000256" key="1">
    <source>
        <dbReference type="ARBA" id="ARBA00004651"/>
    </source>
</evidence>
<feature type="transmembrane region" description="Helical" evidence="7">
    <location>
        <begin position="633"/>
        <end position="659"/>
    </location>
</feature>
<dbReference type="PROSITE" id="PS50156">
    <property type="entry name" value="SSD"/>
    <property type="match status" value="1"/>
</dbReference>
<dbReference type="Proteomes" id="UP001500363">
    <property type="component" value="Unassembled WGS sequence"/>
</dbReference>
<comment type="similarity">
    <text evidence="2">Belongs to the resistance-nodulation-cell division (RND) (TC 2.A.6) family. MmpL subfamily.</text>
</comment>
<evidence type="ECO:0000256" key="6">
    <source>
        <dbReference type="ARBA" id="ARBA00023136"/>
    </source>
</evidence>
<feature type="transmembrane region" description="Helical" evidence="7">
    <location>
        <begin position="224"/>
        <end position="245"/>
    </location>
</feature>
<feature type="transmembrane region" description="Helical" evidence="7">
    <location>
        <begin position="526"/>
        <end position="547"/>
    </location>
</feature>
<proteinExistence type="inferred from homology"/>
<evidence type="ECO:0000256" key="2">
    <source>
        <dbReference type="ARBA" id="ARBA00010157"/>
    </source>
</evidence>
<sequence>MPGPRSVLRSRWVAGLVLLGSLAVAVLALLLPSPTPAEPRSSTGLSTAAESARVEQLRESLPKADESTALIVVSRAGDGRLTAQDQAAVQALARSLGSGPPPQLAENGQVALVILPLPAADEAGTERQVDDLRAKVREQLPAGVEAQVTGPPAFTTDLTRVFDGADVRLLIVTAGVVAVLLLLTYRSPGLVLVPLAVVALTEQVTTALSEQALALFGLPGGGQVTGITSVLVFGATTDYALLLIARYREQLRGTDDALAALRAAVRRVAEPVLASGGTVIGALGVLLLASTETLRGIAITCIIGIALAMCAGLVVLPAALAVFGRGIFWPFVPRVGDAARDGKVWGRLGGVVARRPVLVLVAAAILLAGCAAGTFGVRTGLAQNEQFRVEPESVQGAKVLADAFPAGTTEPVVVLGPPSAAAEITRVAGAVDGVASVRPGARTAELAQYDVVLTSEPGSEQSFQAVRELRTKLDQVGPDVLVGGGAAESLDLQRADRRDQLIVIPLVLLLVGAVLVAVLRSLLAPLLLLLTVVASFFASFGLSWLIFDHVLGFPALDGSVVLLSFLFLVALGVDYNIFLSTRAREEAATQGTRAGMRTALAVTGGVITSAGLLLAAVFAVLGVLPLITLTQVGVIVCVGVLLDTLLVRTVVVPALAFLLGDRFWWPARPVVRGTER</sequence>
<dbReference type="InterPro" id="IPR000731">
    <property type="entry name" value="SSD"/>
</dbReference>
<dbReference type="PANTHER" id="PTHR33406:SF6">
    <property type="entry name" value="MEMBRANE PROTEIN YDGH-RELATED"/>
    <property type="match status" value="1"/>
</dbReference>
<feature type="transmembrane region" description="Helical" evidence="7">
    <location>
        <begin position="357"/>
        <end position="377"/>
    </location>
</feature>
<accession>A0ABP4LH33</accession>
<comment type="caution">
    <text evidence="9">The sequence shown here is derived from an EMBL/GenBank/DDBJ whole genome shotgun (WGS) entry which is preliminary data.</text>
</comment>
<evidence type="ECO:0000256" key="3">
    <source>
        <dbReference type="ARBA" id="ARBA00022475"/>
    </source>
</evidence>
<feature type="transmembrane region" description="Helical" evidence="7">
    <location>
        <begin position="559"/>
        <end position="578"/>
    </location>
</feature>
<dbReference type="Gene3D" id="1.20.1640.10">
    <property type="entry name" value="Multidrug efflux transporter AcrB transmembrane domain"/>
    <property type="match status" value="2"/>
</dbReference>
<dbReference type="InterPro" id="IPR004869">
    <property type="entry name" value="MMPL_dom"/>
</dbReference>
<name>A0ABP4LH33_9ACTN</name>
<dbReference type="SUPFAM" id="SSF82866">
    <property type="entry name" value="Multidrug efflux transporter AcrB transmembrane domain"/>
    <property type="match status" value="2"/>
</dbReference>
<keyword evidence="5 7" id="KW-1133">Transmembrane helix</keyword>
<evidence type="ECO:0000256" key="7">
    <source>
        <dbReference type="SAM" id="Phobius"/>
    </source>
</evidence>
<dbReference type="PANTHER" id="PTHR33406">
    <property type="entry name" value="MEMBRANE PROTEIN MJ1562-RELATED"/>
    <property type="match status" value="1"/>
</dbReference>
<feature type="transmembrane region" description="Helical" evidence="7">
    <location>
        <begin position="12"/>
        <end position="31"/>
    </location>
</feature>
<feature type="transmembrane region" description="Helical" evidence="7">
    <location>
        <begin position="501"/>
        <end position="519"/>
    </location>
</feature>
<feature type="transmembrane region" description="Helical" evidence="7">
    <location>
        <begin position="599"/>
        <end position="627"/>
    </location>
</feature>
<feature type="transmembrane region" description="Helical" evidence="7">
    <location>
        <begin position="297"/>
        <end position="324"/>
    </location>
</feature>
<feature type="domain" description="SSD" evidence="8">
    <location>
        <begin position="529"/>
        <end position="657"/>
    </location>
</feature>
<dbReference type="RefSeq" id="WP_344173594.1">
    <property type="nucleotide sequence ID" value="NZ_BAAANC010000001.1"/>
</dbReference>
<feature type="transmembrane region" description="Helical" evidence="7">
    <location>
        <begin position="167"/>
        <end position="185"/>
    </location>
</feature>
<evidence type="ECO:0000256" key="5">
    <source>
        <dbReference type="ARBA" id="ARBA00022989"/>
    </source>
</evidence>
<evidence type="ECO:0000259" key="8">
    <source>
        <dbReference type="PROSITE" id="PS50156"/>
    </source>
</evidence>
<keyword evidence="3" id="KW-1003">Cell membrane</keyword>
<comment type="subcellular location">
    <subcellularLocation>
        <location evidence="1">Cell membrane</location>
        <topology evidence="1">Multi-pass membrane protein</topology>
    </subcellularLocation>
</comment>
<keyword evidence="4 7" id="KW-0812">Transmembrane</keyword>
<keyword evidence="10" id="KW-1185">Reference proteome</keyword>
<dbReference type="Pfam" id="PF03176">
    <property type="entry name" value="MMPL"/>
    <property type="match status" value="2"/>
</dbReference>
<protein>
    <submittedName>
        <fullName evidence="9">MMPL family transporter</fullName>
    </submittedName>
</protein>